<protein>
    <submittedName>
        <fullName evidence="2">Uncharacterized protein LOC108735425 isoform X1</fullName>
    </submittedName>
</protein>
<dbReference type="AlphaFoldDB" id="A0A7F5R474"/>
<proteinExistence type="predicted"/>
<accession>A0A7F5R474</accession>
<dbReference type="GO" id="GO:0016020">
    <property type="term" value="C:membrane"/>
    <property type="evidence" value="ECO:0007669"/>
    <property type="project" value="InterPro"/>
</dbReference>
<dbReference type="Proteomes" id="UP000192223">
    <property type="component" value="Unplaced"/>
</dbReference>
<dbReference type="OrthoDB" id="2019940at2759"/>
<gene>
    <name evidence="2" type="primary">LOC108735425</name>
</gene>
<reference evidence="2" key="1">
    <citation type="submission" date="2025-08" db="UniProtKB">
        <authorList>
            <consortium name="RefSeq"/>
        </authorList>
    </citation>
    <scope>IDENTIFICATION</scope>
    <source>
        <tissue evidence="2">Entire body</tissue>
    </source>
</reference>
<dbReference type="KEGG" id="apln:108735425"/>
<dbReference type="GeneID" id="108735425"/>
<evidence type="ECO:0000313" key="1">
    <source>
        <dbReference type="Proteomes" id="UP000192223"/>
    </source>
</evidence>
<evidence type="ECO:0000313" key="2">
    <source>
        <dbReference type="RefSeq" id="XP_025830159.1"/>
    </source>
</evidence>
<dbReference type="GO" id="GO:0008146">
    <property type="term" value="F:sulfotransferase activity"/>
    <property type="evidence" value="ECO:0007669"/>
    <property type="project" value="InterPro"/>
</dbReference>
<dbReference type="RefSeq" id="XP_025830159.1">
    <property type="nucleotide sequence ID" value="XM_025974374.1"/>
</dbReference>
<dbReference type="Pfam" id="PF03567">
    <property type="entry name" value="Sulfotransfer_2"/>
    <property type="match status" value="1"/>
</dbReference>
<dbReference type="InterPro" id="IPR005331">
    <property type="entry name" value="Sulfotransferase"/>
</dbReference>
<sequence>MQILKYNMLNKLLTIISKTYAKRRRYKCRKVSALTIVLLSLLIFWAITECIRTFSNGQLRIMAEHTDYYTETKTWDDVEKRNERRRNHLRKMCKLLGLNKVGNDSLHEPNPWEFLINRKHHLVWCNVFKAASSSWMYNFNVLAGTNPGFFLNNSIYQLNRTDYYDATYNGQSGQAVKVRIKEHQ</sequence>
<organism evidence="1 2">
    <name type="scientific">Agrilus planipennis</name>
    <name type="common">Emerald ash borer</name>
    <name type="synonym">Agrilus marcopoli</name>
    <dbReference type="NCBI Taxonomy" id="224129"/>
    <lineage>
        <taxon>Eukaryota</taxon>
        <taxon>Metazoa</taxon>
        <taxon>Ecdysozoa</taxon>
        <taxon>Arthropoda</taxon>
        <taxon>Hexapoda</taxon>
        <taxon>Insecta</taxon>
        <taxon>Pterygota</taxon>
        <taxon>Neoptera</taxon>
        <taxon>Endopterygota</taxon>
        <taxon>Coleoptera</taxon>
        <taxon>Polyphaga</taxon>
        <taxon>Elateriformia</taxon>
        <taxon>Buprestoidea</taxon>
        <taxon>Buprestidae</taxon>
        <taxon>Agrilinae</taxon>
        <taxon>Agrilus</taxon>
    </lineage>
</organism>
<name>A0A7F5R474_AGRPL</name>
<keyword evidence="1" id="KW-1185">Reference proteome</keyword>